<dbReference type="InterPro" id="IPR050901">
    <property type="entry name" value="BP-dep_ABC_trans_perm"/>
</dbReference>
<feature type="region of interest" description="Disordered" evidence="8">
    <location>
        <begin position="1"/>
        <end position="21"/>
    </location>
</feature>
<evidence type="ECO:0000259" key="9">
    <source>
        <dbReference type="PROSITE" id="PS50928"/>
    </source>
</evidence>
<gene>
    <name evidence="10" type="ORF">SAMN04488561_1568</name>
</gene>
<sequence>MTTDTARSVRRRGRDRSPTRESRSVRALRRISLSLVALFGLLPVYWLLTTALKPNAAVFRFPPEFVPRSLTLDHVRAVLNNEDLVRYMLNSVLVSSVTAIGSVLIATYCAYSFSKFQYRGRRTIMLTFLASQLFPHVLLLITMYALFSALGILNTYLVLVIAFTTFTLPLCIWMIKGVFDNIPDEIIEAAKIDGAGQRVILHRILMPLMRPGLIAAGMFAFIRGWNDFVFALTLSGDDTRTLPPGLVNTYLSESASRWPELMAASLIASLPVVLIFLALQRHFVAGLSSGAVKG</sequence>
<dbReference type="STRING" id="561176.SAMN04488561_1568"/>
<evidence type="ECO:0000256" key="3">
    <source>
        <dbReference type="ARBA" id="ARBA00022475"/>
    </source>
</evidence>
<dbReference type="SUPFAM" id="SSF161098">
    <property type="entry name" value="MetI-like"/>
    <property type="match status" value="1"/>
</dbReference>
<dbReference type="Pfam" id="PF00528">
    <property type="entry name" value="BPD_transp_1"/>
    <property type="match status" value="1"/>
</dbReference>
<reference evidence="11" key="1">
    <citation type="submission" date="2016-10" db="EMBL/GenBank/DDBJ databases">
        <authorList>
            <person name="Varghese N."/>
            <person name="Submissions S."/>
        </authorList>
    </citation>
    <scope>NUCLEOTIDE SEQUENCE [LARGE SCALE GENOMIC DNA]</scope>
    <source>
        <strain evidence="11">DSM 45237</strain>
    </source>
</reference>
<evidence type="ECO:0000256" key="8">
    <source>
        <dbReference type="SAM" id="MobiDB-lite"/>
    </source>
</evidence>
<evidence type="ECO:0000256" key="4">
    <source>
        <dbReference type="ARBA" id="ARBA00022692"/>
    </source>
</evidence>
<keyword evidence="4 7" id="KW-0812">Transmembrane</keyword>
<feature type="transmembrane region" description="Helical" evidence="7">
    <location>
        <begin position="87"/>
        <end position="111"/>
    </location>
</feature>
<proteinExistence type="inferred from homology"/>
<protein>
    <submittedName>
        <fullName evidence="10">Carbohydrate ABC transporter membrane protein 2, CUT1 family</fullName>
    </submittedName>
</protein>
<feature type="transmembrane region" description="Helical" evidence="7">
    <location>
        <begin position="208"/>
        <end position="225"/>
    </location>
</feature>
<keyword evidence="6 7" id="KW-0472">Membrane</keyword>
<keyword evidence="11" id="KW-1185">Reference proteome</keyword>
<keyword evidence="3" id="KW-1003">Cell membrane</keyword>
<dbReference type="PANTHER" id="PTHR32243">
    <property type="entry name" value="MALTOSE TRANSPORT SYSTEM PERMEASE-RELATED"/>
    <property type="match status" value="1"/>
</dbReference>
<name>A0A1H5JHA8_9ACTN</name>
<dbReference type="CDD" id="cd06261">
    <property type="entry name" value="TM_PBP2"/>
    <property type="match status" value="1"/>
</dbReference>
<dbReference type="InterPro" id="IPR035906">
    <property type="entry name" value="MetI-like_sf"/>
</dbReference>
<organism evidence="10 11">
    <name type="scientific">Jiangella alba</name>
    <dbReference type="NCBI Taxonomy" id="561176"/>
    <lineage>
        <taxon>Bacteria</taxon>
        <taxon>Bacillati</taxon>
        <taxon>Actinomycetota</taxon>
        <taxon>Actinomycetes</taxon>
        <taxon>Jiangellales</taxon>
        <taxon>Jiangellaceae</taxon>
        <taxon>Jiangella</taxon>
    </lineage>
</organism>
<dbReference type="AlphaFoldDB" id="A0A1H5JHA8"/>
<dbReference type="PANTHER" id="PTHR32243:SF18">
    <property type="entry name" value="INNER MEMBRANE ABC TRANSPORTER PERMEASE PROTEIN YCJP"/>
    <property type="match status" value="1"/>
</dbReference>
<feature type="transmembrane region" description="Helical" evidence="7">
    <location>
        <begin position="123"/>
        <end position="147"/>
    </location>
</feature>
<feature type="transmembrane region" description="Helical" evidence="7">
    <location>
        <begin position="261"/>
        <end position="279"/>
    </location>
</feature>
<feature type="transmembrane region" description="Helical" evidence="7">
    <location>
        <begin position="27"/>
        <end position="48"/>
    </location>
</feature>
<feature type="transmembrane region" description="Helical" evidence="7">
    <location>
        <begin position="153"/>
        <end position="175"/>
    </location>
</feature>
<dbReference type="Gene3D" id="1.10.3720.10">
    <property type="entry name" value="MetI-like"/>
    <property type="match status" value="1"/>
</dbReference>
<evidence type="ECO:0000313" key="11">
    <source>
        <dbReference type="Proteomes" id="UP000181980"/>
    </source>
</evidence>
<dbReference type="OrthoDB" id="9794684at2"/>
<comment type="similarity">
    <text evidence="7">Belongs to the binding-protein-dependent transport system permease family.</text>
</comment>
<evidence type="ECO:0000256" key="6">
    <source>
        <dbReference type="ARBA" id="ARBA00023136"/>
    </source>
</evidence>
<dbReference type="PROSITE" id="PS50928">
    <property type="entry name" value="ABC_TM1"/>
    <property type="match status" value="1"/>
</dbReference>
<comment type="subcellular location">
    <subcellularLocation>
        <location evidence="1 7">Cell membrane</location>
        <topology evidence="1 7">Multi-pass membrane protein</topology>
    </subcellularLocation>
</comment>
<keyword evidence="5 7" id="KW-1133">Transmembrane helix</keyword>
<dbReference type="Proteomes" id="UP000181980">
    <property type="component" value="Unassembled WGS sequence"/>
</dbReference>
<dbReference type="GO" id="GO:0055085">
    <property type="term" value="P:transmembrane transport"/>
    <property type="evidence" value="ECO:0007669"/>
    <property type="project" value="InterPro"/>
</dbReference>
<dbReference type="InterPro" id="IPR000515">
    <property type="entry name" value="MetI-like"/>
</dbReference>
<dbReference type="GO" id="GO:0005886">
    <property type="term" value="C:plasma membrane"/>
    <property type="evidence" value="ECO:0007669"/>
    <property type="project" value="UniProtKB-SubCell"/>
</dbReference>
<keyword evidence="2 7" id="KW-0813">Transport</keyword>
<dbReference type="EMBL" id="FNUC01000003">
    <property type="protein sequence ID" value="SEE51381.1"/>
    <property type="molecule type" value="Genomic_DNA"/>
</dbReference>
<evidence type="ECO:0000256" key="5">
    <source>
        <dbReference type="ARBA" id="ARBA00022989"/>
    </source>
</evidence>
<feature type="domain" description="ABC transmembrane type-1" evidence="9">
    <location>
        <begin position="88"/>
        <end position="279"/>
    </location>
</feature>
<evidence type="ECO:0000256" key="7">
    <source>
        <dbReference type="RuleBase" id="RU363032"/>
    </source>
</evidence>
<evidence type="ECO:0000256" key="2">
    <source>
        <dbReference type="ARBA" id="ARBA00022448"/>
    </source>
</evidence>
<evidence type="ECO:0000313" key="10">
    <source>
        <dbReference type="EMBL" id="SEE51381.1"/>
    </source>
</evidence>
<accession>A0A1H5JHA8</accession>
<evidence type="ECO:0000256" key="1">
    <source>
        <dbReference type="ARBA" id="ARBA00004651"/>
    </source>
</evidence>